<dbReference type="EMBL" id="BRXW01000131">
    <property type="protein sequence ID" value="GMI09021.1"/>
    <property type="molecule type" value="Genomic_DNA"/>
</dbReference>
<feature type="compositionally biased region" description="Basic and acidic residues" evidence="1">
    <location>
        <begin position="69"/>
        <end position="88"/>
    </location>
</feature>
<proteinExistence type="predicted"/>
<protein>
    <submittedName>
        <fullName evidence="2">Uncharacterized protein</fullName>
    </submittedName>
</protein>
<dbReference type="AlphaFoldDB" id="A0A9W7KRJ8"/>
<evidence type="ECO:0000313" key="3">
    <source>
        <dbReference type="Proteomes" id="UP001165122"/>
    </source>
</evidence>
<accession>A0A9W7KRJ8</accession>
<gene>
    <name evidence="2" type="ORF">TrLO_g4751</name>
</gene>
<keyword evidence="3" id="KW-1185">Reference proteome</keyword>
<comment type="caution">
    <text evidence="2">The sequence shown here is derived from an EMBL/GenBank/DDBJ whole genome shotgun (WGS) entry which is preliminary data.</text>
</comment>
<reference evidence="3" key="1">
    <citation type="journal article" date="2023" name="Commun. Biol.">
        <title>Genome analysis of Parmales, the sister group of diatoms, reveals the evolutionary specialization of diatoms from phago-mixotrophs to photoautotrophs.</title>
        <authorList>
            <person name="Ban H."/>
            <person name="Sato S."/>
            <person name="Yoshikawa S."/>
            <person name="Yamada K."/>
            <person name="Nakamura Y."/>
            <person name="Ichinomiya M."/>
            <person name="Sato N."/>
            <person name="Blanc-Mathieu R."/>
            <person name="Endo H."/>
            <person name="Kuwata A."/>
            <person name="Ogata H."/>
        </authorList>
    </citation>
    <scope>NUCLEOTIDE SEQUENCE [LARGE SCALE GENOMIC DNA]</scope>
    <source>
        <strain evidence="3">NIES 3700</strain>
    </source>
</reference>
<organism evidence="2 3">
    <name type="scientific">Triparma laevis f. longispina</name>
    <dbReference type="NCBI Taxonomy" id="1714387"/>
    <lineage>
        <taxon>Eukaryota</taxon>
        <taxon>Sar</taxon>
        <taxon>Stramenopiles</taxon>
        <taxon>Ochrophyta</taxon>
        <taxon>Bolidophyceae</taxon>
        <taxon>Parmales</taxon>
        <taxon>Triparmaceae</taxon>
        <taxon>Triparma</taxon>
    </lineage>
</organism>
<name>A0A9W7KRJ8_9STRA</name>
<feature type="region of interest" description="Disordered" evidence="1">
    <location>
        <begin position="52"/>
        <end position="88"/>
    </location>
</feature>
<evidence type="ECO:0000256" key="1">
    <source>
        <dbReference type="SAM" id="MobiDB-lite"/>
    </source>
</evidence>
<evidence type="ECO:0000313" key="2">
    <source>
        <dbReference type="EMBL" id="GMI09021.1"/>
    </source>
</evidence>
<dbReference type="Proteomes" id="UP001165122">
    <property type="component" value="Unassembled WGS sequence"/>
</dbReference>
<sequence length="88" mass="9911">MLLLSSVSAFVVPPHSAHSFRLFSERKEKEGKRKKAMDFLKKKGLIRKLVDDGRNVGVDEGPGGVSRGDNMKKRDEQQRKEAAEKKSD</sequence>